<proteinExistence type="inferred from homology"/>
<dbReference type="PANTHER" id="PTHR30408">
    <property type="entry name" value="TYPE-1 RESTRICTION ENZYME ECOKI SPECIFICITY PROTEIN"/>
    <property type="match status" value="1"/>
</dbReference>
<evidence type="ECO:0000259" key="4">
    <source>
        <dbReference type="Pfam" id="PF01420"/>
    </source>
</evidence>
<dbReference type="Proteomes" id="UP000323505">
    <property type="component" value="Unassembled WGS sequence"/>
</dbReference>
<dbReference type="RefSeq" id="WP_148757876.1">
    <property type="nucleotide sequence ID" value="NZ_VSRQ01000001.1"/>
</dbReference>
<keyword evidence="6" id="KW-1185">Reference proteome</keyword>
<comment type="caution">
    <text evidence="5">The sequence shown here is derived from an EMBL/GenBank/DDBJ whole genome shotgun (WGS) entry which is preliminary data.</text>
</comment>
<evidence type="ECO:0000256" key="2">
    <source>
        <dbReference type="ARBA" id="ARBA00022747"/>
    </source>
</evidence>
<name>A0A5D3FY78_9ACTN</name>
<reference evidence="5 6" key="1">
    <citation type="submission" date="2019-08" db="EMBL/GenBank/DDBJ databases">
        <title>Actinomadura sp. nov. CYP1-5 isolated from mountain soil.</title>
        <authorList>
            <person name="Songsumanus A."/>
            <person name="Kuncharoen N."/>
            <person name="Kudo T."/>
            <person name="Yuki M."/>
            <person name="Igarashi Y."/>
            <person name="Tanasupawat S."/>
        </authorList>
    </citation>
    <scope>NUCLEOTIDE SEQUENCE [LARGE SCALE GENOMIC DNA]</scope>
    <source>
        <strain evidence="5 6">CYP1-5</strain>
    </source>
</reference>
<dbReference type="Gene3D" id="3.90.220.20">
    <property type="entry name" value="DNA methylase specificity domains"/>
    <property type="match status" value="2"/>
</dbReference>
<evidence type="ECO:0000313" key="5">
    <source>
        <dbReference type="EMBL" id="TYK53291.1"/>
    </source>
</evidence>
<evidence type="ECO:0000256" key="1">
    <source>
        <dbReference type="ARBA" id="ARBA00010923"/>
    </source>
</evidence>
<dbReference type="PANTHER" id="PTHR30408:SF12">
    <property type="entry name" value="TYPE I RESTRICTION ENZYME MJAVIII SPECIFICITY SUBUNIT"/>
    <property type="match status" value="1"/>
</dbReference>
<dbReference type="CDD" id="cd17260">
    <property type="entry name" value="RMtype1_S_EcoEI-TRD1-CR1_like"/>
    <property type="match status" value="1"/>
</dbReference>
<dbReference type="SUPFAM" id="SSF116734">
    <property type="entry name" value="DNA methylase specificity domain"/>
    <property type="match status" value="2"/>
</dbReference>
<keyword evidence="2" id="KW-0680">Restriction system</keyword>
<evidence type="ECO:0000313" key="6">
    <source>
        <dbReference type="Proteomes" id="UP000323505"/>
    </source>
</evidence>
<dbReference type="InterPro" id="IPR052021">
    <property type="entry name" value="Type-I_RS_S_subunit"/>
</dbReference>
<comment type="similarity">
    <text evidence="1">Belongs to the type-I restriction system S methylase family.</text>
</comment>
<dbReference type="GO" id="GO:0003677">
    <property type="term" value="F:DNA binding"/>
    <property type="evidence" value="ECO:0007669"/>
    <property type="project" value="UniProtKB-KW"/>
</dbReference>
<gene>
    <name evidence="5" type="ORF">FXF68_06145</name>
</gene>
<dbReference type="InterPro" id="IPR044946">
    <property type="entry name" value="Restrct_endonuc_typeI_TRD_sf"/>
</dbReference>
<dbReference type="GO" id="GO:0009307">
    <property type="term" value="P:DNA restriction-modification system"/>
    <property type="evidence" value="ECO:0007669"/>
    <property type="project" value="UniProtKB-KW"/>
</dbReference>
<dbReference type="EMBL" id="VSRQ01000001">
    <property type="protein sequence ID" value="TYK53291.1"/>
    <property type="molecule type" value="Genomic_DNA"/>
</dbReference>
<feature type="domain" description="Type I restriction modification DNA specificity" evidence="4">
    <location>
        <begin position="47"/>
        <end position="176"/>
    </location>
</feature>
<accession>A0A5D3FY78</accession>
<protein>
    <recommendedName>
        <fullName evidence="4">Type I restriction modification DNA specificity domain-containing protein</fullName>
    </recommendedName>
</protein>
<organism evidence="5 6">
    <name type="scientific">Actinomadura decatromicini</name>
    <dbReference type="NCBI Taxonomy" id="2604572"/>
    <lineage>
        <taxon>Bacteria</taxon>
        <taxon>Bacillati</taxon>
        <taxon>Actinomycetota</taxon>
        <taxon>Actinomycetes</taxon>
        <taxon>Streptosporangiales</taxon>
        <taxon>Thermomonosporaceae</taxon>
        <taxon>Actinomadura</taxon>
    </lineage>
</organism>
<dbReference type="CDD" id="cd17253">
    <property type="entry name" value="RMtype1_S_Eco933I-TRD2-CR2_like"/>
    <property type="match status" value="1"/>
</dbReference>
<sequence>MTSDVVRLNEVAQINPSLGGKVQPNAPVSFLGMADLDTETGKTTSGVDRKFGEVAKGYTQFVDGDLLLAKITPCFENGKIAQAVLRHTLGAGSTEFHVIRPDRSRLNHRYLLHYLRQPRTRVAGERRMTGSAGQRRVPENFVANLEIPLLPLIDQQRIAAVLDQTDALRERRRASITLLEELAQSIFLDMFGELTAGFPTDSLGERADIQGGLQVTAKRRNNPLELPYLRVANVYRNRLDLREIKVMRVTERELARTHLAAGDLLVVEGHGNPDEIGRVAVWDGSIEPCIHQNHLIRVRLDASSLIPDYAAAYLNSAEGRRFLLRAASTTSGLHTISTSDVRHTPIKIPPLRLQRLYQNRVNELRSLRAHHERHLRELDDLFESLRQRAFRGELWQY</sequence>
<dbReference type="Pfam" id="PF01420">
    <property type="entry name" value="Methylase_S"/>
    <property type="match status" value="1"/>
</dbReference>
<evidence type="ECO:0000256" key="3">
    <source>
        <dbReference type="ARBA" id="ARBA00023125"/>
    </source>
</evidence>
<dbReference type="InterPro" id="IPR000055">
    <property type="entry name" value="Restrct_endonuc_typeI_TRD"/>
</dbReference>
<keyword evidence="3" id="KW-0238">DNA-binding</keyword>
<dbReference type="AlphaFoldDB" id="A0A5D3FY78"/>